<keyword evidence="4" id="KW-1003">Cell membrane</keyword>
<evidence type="ECO:0000256" key="3">
    <source>
        <dbReference type="ARBA" id="ARBA00022448"/>
    </source>
</evidence>
<feature type="transmembrane region" description="Helical" evidence="8">
    <location>
        <begin position="75"/>
        <end position="94"/>
    </location>
</feature>
<dbReference type="GO" id="GO:0005886">
    <property type="term" value="C:plasma membrane"/>
    <property type="evidence" value="ECO:0007669"/>
    <property type="project" value="UniProtKB-SubCell"/>
</dbReference>
<accession>A0AAE4CU45</accession>
<feature type="transmembrane region" description="Helical" evidence="8">
    <location>
        <begin position="299"/>
        <end position="318"/>
    </location>
</feature>
<keyword evidence="7 8" id="KW-0472">Membrane</keyword>
<dbReference type="RefSeq" id="WP_310416710.1">
    <property type="nucleotide sequence ID" value="NZ_JAVDYC010000001.1"/>
</dbReference>
<dbReference type="InterPro" id="IPR011701">
    <property type="entry name" value="MFS"/>
</dbReference>
<feature type="transmembrane region" description="Helical" evidence="8">
    <location>
        <begin position="45"/>
        <end position="63"/>
    </location>
</feature>
<comment type="caution">
    <text evidence="10">The sequence shown here is derived from an EMBL/GenBank/DDBJ whole genome shotgun (WGS) entry which is preliminary data.</text>
</comment>
<dbReference type="InterPro" id="IPR004638">
    <property type="entry name" value="EmrB-like"/>
</dbReference>
<feature type="domain" description="Major facilitator superfamily (MFS) profile" evidence="9">
    <location>
        <begin position="9"/>
        <end position="459"/>
    </location>
</feature>
<evidence type="ECO:0000256" key="1">
    <source>
        <dbReference type="ARBA" id="ARBA00004651"/>
    </source>
</evidence>
<comment type="similarity">
    <text evidence="2">Belongs to the major facilitator superfamily. EmrB family.</text>
</comment>
<dbReference type="Gene3D" id="1.20.1250.20">
    <property type="entry name" value="MFS general substrate transporter like domains"/>
    <property type="match status" value="1"/>
</dbReference>
<feature type="transmembrane region" description="Helical" evidence="8">
    <location>
        <begin position="356"/>
        <end position="379"/>
    </location>
</feature>
<feature type="transmembrane region" description="Helical" evidence="8">
    <location>
        <begin position="197"/>
        <end position="215"/>
    </location>
</feature>
<dbReference type="InterPro" id="IPR036259">
    <property type="entry name" value="MFS_trans_sf"/>
</dbReference>
<feature type="transmembrane region" description="Helical" evidence="8">
    <location>
        <begin position="100"/>
        <end position="122"/>
    </location>
</feature>
<feature type="transmembrane region" description="Helical" evidence="8">
    <location>
        <begin position="437"/>
        <end position="455"/>
    </location>
</feature>
<protein>
    <submittedName>
        <fullName evidence="10">EmrB/QacA subfamily drug resistance transporter</fullName>
    </submittedName>
</protein>
<comment type="subcellular location">
    <subcellularLocation>
        <location evidence="1">Cell membrane</location>
        <topology evidence="1">Multi-pass membrane protein</topology>
    </subcellularLocation>
</comment>
<dbReference type="InterPro" id="IPR020846">
    <property type="entry name" value="MFS_dom"/>
</dbReference>
<keyword evidence="3" id="KW-0813">Transport</keyword>
<evidence type="ECO:0000256" key="5">
    <source>
        <dbReference type="ARBA" id="ARBA00022692"/>
    </source>
</evidence>
<dbReference type="GO" id="GO:0022857">
    <property type="term" value="F:transmembrane transporter activity"/>
    <property type="evidence" value="ECO:0007669"/>
    <property type="project" value="InterPro"/>
</dbReference>
<feature type="transmembrane region" description="Helical" evidence="8">
    <location>
        <begin position="134"/>
        <end position="158"/>
    </location>
</feature>
<evidence type="ECO:0000256" key="2">
    <source>
        <dbReference type="ARBA" id="ARBA00008537"/>
    </source>
</evidence>
<dbReference type="Proteomes" id="UP001183629">
    <property type="component" value="Unassembled WGS sequence"/>
</dbReference>
<dbReference type="Gene3D" id="1.20.1720.10">
    <property type="entry name" value="Multidrug resistance protein D"/>
    <property type="match status" value="1"/>
</dbReference>
<evidence type="ECO:0000256" key="7">
    <source>
        <dbReference type="ARBA" id="ARBA00023136"/>
    </source>
</evidence>
<dbReference type="EMBL" id="JAVDYC010000001">
    <property type="protein sequence ID" value="MDR7323997.1"/>
    <property type="molecule type" value="Genomic_DNA"/>
</dbReference>
<gene>
    <name evidence="10" type="ORF">J2S44_004247</name>
</gene>
<dbReference type="PROSITE" id="PS50850">
    <property type="entry name" value="MFS"/>
    <property type="match status" value="1"/>
</dbReference>
<evidence type="ECO:0000313" key="11">
    <source>
        <dbReference type="Proteomes" id="UP001183629"/>
    </source>
</evidence>
<dbReference type="SUPFAM" id="SSF103473">
    <property type="entry name" value="MFS general substrate transporter"/>
    <property type="match status" value="1"/>
</dbReference>
<feature type="transmembrane region" description="Helical" evidence="8">
    <location>
        <begin position="400"/>
        <end position="417"/>
    </location>
</feature>
<evidence type="ECO:0000256" key="6">
    <source>
        <dbReference type="ARBA" id="ARBA00022989"/>
    </source>
</evidence>
<keyword evidence="11" id="KW-1185">Reference proteome</keyword>
<dbReference type="NCBIfam" id="TIGR00711">
    <property type="entry name" value="efflux_EmrB"/>
    <property type="match status" value="1"/>
</dbReference>
<evidence type="ECO:0000313" key="10">
    <source>
        <dbReference type="EMBL" id="MDR7323997.1"/>
    </source>
</evidence>
<evidence type="ECO:0000259" key="9">
    <source>
        <dbReference type="PROSITE" id="PS50850"/>
    </source>
</evidence>
<dbReference type="PANTHER" id="PTHR42718">
    <property type="entry name" value="MAJOR FACILITATOR SUPERFAMILY MULTIDRUG TRANSPORTER MFSC"/>
    <property type="match status" value="1"/>
</dbReference>
<dbReference type="PANTHER" id="PTHR42718:SF9">
    <property type="entry name" value="MAJOR FACILITATOR SUPERFAMILY MULTIDRUG TRANSPORTER MFSC"/>
    <property type="match status" value="1"/>
</dbReference>
<reference evidence="10 11" key="1">
    <citation type="submission" date="2023-07" db="EMBL/GenBank/DDBJ databases">
        <title>Sequencing the genomes of 1000 actinobacteria strains.</title>
        <authorList>
            <person name="Klenk H.-P."/>
        </authorList>
    </citation>
    <scope>NUCLEOTIDE SEQUENCE [LARGE SCALE GENOMIC DNA]</scope>
    <source>
        <strain evidence="10 11">DSM 44711</strain>
    </source>
</reference>
<dbReference type="PRINTS" id="PR01036">
    <property type="entry name" value="TCRTETB"/>
</dbReference>
<keyword evidence="5 8" id="KW-0812">Transmembrane</keyword>
<organism evidence="10 11">
    <name type="scientific">Catenuloplanes niger</name>
    <dbReference type="NCBI Taxonomy" id="587534"/>
    <lineage>
        <taxon>Bacteria</taxon>
        <taxon>Bacillati</taxon>
        <taxon>Actinomycetota</taxon>
        <taxon>Actinomycetes</taxon>
        <taxon>Micromonosporales</taxon>
        <taxon>Micromonosporaceae</taxon>
        <taxon>Catenuloplanes</taxon>
    </lineage>
</organism>
<sequence length="475" mass="48582">MGRGRRLLILLICCMSLLIVGLDNTIVQVALPSIRADLGASVTGLQWTVDAYTLVLASLLMLAGSTADRIGRRRVFQTGLLVFALGSLACSLAPTLEWLIAARVLQAVGGSMLNPVAMSIITNTFTDPRERARAIGVWGAVSGLGMALGPVLGGILIGSVGWEAIFWINIPVGIAAIALTALYVPESRAEHPRRPDPAGQLLVLGFLATLTFGIIEGPNLGWTAPLILGAFAAAALSLAGLLYYEPRRDEPLLDLRFFRSAPFSGAVVIAISGFAALAGMLFLGTLYLQEVRGLSALHAGLWMLPIAAATVIFSPIAGRLVGACGTRLPLIIAGVSMTVAGAMLAAFTAATPLPWILLPYALFGLGFGMLNTPITNTAVSGMPRAQAGLAASIASTSRQVGQSLGVAVIGAVVVTGLGDATGATLAADFPAASRPGFLIVAAGGLVVLLVGLATTTPRATASAARVAAALDPAHA</sequence>
<dbReference type="Pfam" id="PF07690">
    <property type="entry name" value="MFS_1"/>
    <property type="match status" value="1"/>
</dbReference>
<keyword evidence="6 8" id="KW-1133">Transmembrane helix</keyword>
<proteinExistence type="inferred from homology"/>
<feature type="transmembrane region" description="Helical" evidence="8">
    <location>
        <begin position="265"/>
        <end position="287"/>
    </location>
</feature>
<evidence type="ECO:0000256" key="4">
    <source>
        <dbReference type="ARBA" id="ARBA00022475"/>
    </source>
</evidence>
<name>A0AAE4CU45_9ACTN</name>
<evidence type="ECO:0000256" key="8">
    <source>
        <dbReference type="SAM" id="Phobius"/>
    </source>
</evidence>
<feature type="transmembrane region" description="Helical" evidence="8">
    <location>
        <begin position="221"/>
        <end position="244"/>
    </location>
</feature>
<feature type="transmembrane region" description="Helical" evidence="8">
    <location>
        <begin position="164"/>
        <end position="185"/>
    </location>
</feature>
<dbReference type="AlphaFoldDB" id="A0AAE4CU45"/>
<feature type="transmembrane region" description="Helical" evidence="8">
    <location>
        <begin position="330"/>
        <end position="350"/>
    </location>
</feature>
<dbReference type="CDD" id="cd17321">
    <property type="entry name" value="MFS_MMR_MDR_like"/>
    <property type="match status" value="1"/>
</dbReference>